<evidence type="ECO:0000256" key="4">
    <source>
        <dbReference type="SAM" id="Phobius"/>
    </source>
</evidence>
<dbReference type="AlphaFoldDB" id="A0AA43Q328"/>
<dbReference type="PROSITE" id="PS50887">
    <property type="entry name" value="GGDEF"/>
    <property type="match status" value="1"/>
</dbReference>
<dbReference type="FunFam" id="3.30.70.270:FF:000001">
    <property type="entry name" value="Diguanylate cyclase domain protein"/>
    <property type="match status" value="1"/>
</dbReference>
<dbReference type="Proteomes" id="UP001160519">
    <property type="component" value="Unassembled WGS sequence"/>
</dbReference>
<evidence type="ECO:0000256" key="3">
    <source>
        <dbReference type="ARBA" id="ARBA00034247"/>
    </source>
</evidence>
<feature type="transmembrane region" description="Helical" evidence="4">
    <location>
        <begin position="193"/>
        <end position="213"/>
    </location>
</feature>
<dbReference type="EC" id="2.7.7.65" evidence="2"/>
<dbReference type="InterPro" id="IPR043128">
    <property type="entry name" value="Rev_trsase/Diguanyl_cyclase"/>
</dbReference>
<dbReference type="PANTHER" id="PTHR45138:SF9">
    <property type="entry name" value="DIGUANYLATE CYCLASE DGCM-RELATED"/>
    <property type="match status" value="1"/>
</dbReference>
<keyword evidence="4" id="KW-1133">Transmembrane helix</keyword>
<dbReference type="NCBIfam" id="TIGR00254">
    <property type="entry name" value="GGDEF"/>
    <property type="match status" value="1"/>
</dbReference>
<evidence type="ECO:0000313" key="6">
    <source>
        <dbReference type="EMBL" id="MDI1230804.1"/>
    </source>
</evidence>
<dbReference type="PANTHER" id="PTHR45138">
    <property type="entry name" value="REGULATORY COMPONENTS OF SENSORY TRANSDUCTION SYSTEM"/>
    <property type="match status" value="1"/>
</dbReference>
<evidence type="ECO:0000313" key="7">
    <source>
        <dbReference type="Proteomes" id="UP001160519"/>
    </source>
</evidence>
<dbReference type="GO" id="GO:0052621">
    <property type="term" value="F:diguanylate cyclase activity"/>
    <property type="evidence" value="ECO:0007669"/>
    <property type="project" value="UniProtKB-EC"/>
</dbReference>
<dbReference type="SUPFAM" id="SSF55073">
    <property type="entry name" value="Nucleotide cyclase"/>
    <property type="match status" value="1"/>
</dbReference>
<evidence type="ECO:0000256" key="1">
    <source>
        <dbReference type="ARBA" id="ARBA00001946"/>
    </source>
</evidence>
<comment type="caution">
    <text evidence="6">The sequence shown here is derived from an EMBL/GenBank/DDBJ whole genome shotgun (WGS) entry which is preliminary data.</text>
</comment>
<keyword evidence="4" id="KW-0472">Membrane</keyword>
<dbReference type="InterPro" id="IPR000160">
    <property type="entry name" value="GGDEF_dom"/>
</dbReference>
<gene>
    <name evidence="6" type="ORF">PSU93_06625</name>
</gene>
<organism evidence="6 7">
    <name type="scientific">Candidatus Methylobacter titanis</name>
    <dbReference type="NCBI Taxonomy" id="3053457"/>
    <lineage>
        <taxon>Bacteria</taxon>
        <taxon>Pseudomonadati</taxon>
        <taxon>Pseudomonadota</taxon>
        <taxon>Gammaproteobacteria</taxon>
        <taxon>Methylococcales</taxon>
        <taxon>Methylococcaceae</taxon>
        <taxon>Methylobacter</taxon>
    </lineage>
</organism>
<protein>
    <recommendedName>
        <fullName evidence="2">diguanylate cyclase</fullName>
        <ecNumber evidence="2">2.7.7.65</ecNumber>
    </recommendedName>
</protein>
<evidence type="ECO:0000259" key="5">
    <source>
        <dbReference type="PROSITE" id="PS50887"/>
    </source>
</evidence>
<evidence type="ECO:0000256" key="2">
    <source>
        <dbReference type="ARBA" id="ARBA00012528"/>
    </source>
</evidence>
<dbReference type="CDD" id="cd01949">
    <property type="entry name" value="GGDEF"/>
    <property type="match status" value="1"/>
</dbReference>
<feature type="transmembrane region" description="Helical" evidence="4">
    <location>
        <begin position="121"/>
        <end position="140"/>
    </location>
</feature>
<proteinExistence type="predicted"/>
<dbReference type="InterPro" id="IPR029787">
    <property type="entry name" value="Nucleotide_cyclase"/>
</dbReference>
<sequence length="397" mass="43482">MTLDIRTMMVMVSALSVLFSALLTLAGLHGGNTRGVQHWATGSLCMGLGLGFSYTHLGLDSTWVLSFGATLMAAGIGLQFNGIQAFKTGHCNRYIPWLLVVVVFIQSIWFVVLHPDIHARVIANSLAFSIGNAACARALFIRIDQPLRTAYWFTGASFTVVAAMFLARAVIVFLAPPDTYSLYAQTPINPASFFIGSMAQMCLTFGLVLMLNYRLATDLQKLASTDMLTGALNRRSLEQEAVRLSARCNRTGDTLAVLMIDVDHFKSINDRYGHPVGDEVLRRLAAVAQKTIRSDDYFARYGGEEFCILLPSTLEKDAWILADRLRQTYAAMVIEYDGVALSSTISIGVSDSTHTGVEFASLIAAADQAMYRAKLEGRNRVVMHSDQVELSVDVVLL</sequence>
<feature type="transmembrane region" description="Helical" evidence="4">
    <location>
        <begin position="94"/>
        <end position="115"/>
    </location>
</feature>
<keyword evidence="7" id="KW-1185">Reference proteome</keyword>
<dbReference type="Gene3D" id="3.30.70.270">
    <property type="match status" value="1"/>
</dbReference>
<dbReference type="EMBL" id="JAQSDF010000015">
    <property type="protein sequence ID" value="MDI1230804.1"/>
    <property type="molecule type" value="Genomic_DNA"/>
</dbReference>
<dbReference type="Pfam" id="PF00990">
    <property type="entry name" value="GGDEF"/>
    <property type="match status" value="1"/>
</dbReference>
<comment type="cofactor">
    <cofactor evidence="1">
        <name>Mg(2+)</name>
        <dbReference type="ChEBI" id="CHEBI:18420"/>
    </cofactor>
</comment>
<dbReference type="InterPro" id="IPR050469">
    <property type="entry name" value="Diguanylate_Cyclase"/>
</dbReference>
<keyword evidence="4" id="KW-0812">Transmembrane</keyword>
<feature type="transmembrane region" description="Helical" evidence="4">
    <location>
        <begin position="63"/>
        <end position="82"/>
    </location>
</feature>
<accession>A0AA43Q328</accession>
<feature type="transmembrane region" description="Helical" evidence="4">
    <location>
        <begin position="152"/>
        <end position="173"/>
    </location>
</feature>
<name>A0AA43Q328_9GAMM</name>
<reference evidence="6" key="1">
    <citation type="submission" date="2023-01" db="EMBL/GenBank/DDBJ databases">
        <title>Biogeochemical cycle of methane in antarctic sediments.</title>
        <authorList>
            <person name="Roldan D.M."/>
            <person name="Menes R.J."/>
        </authorList>
    </citation>
    <scope>NUCLEOTIDE SEQUENCE [LARGE SCALE GENOMIC DNA]</scope>
    <source>
        <strain evidence="6">K-2018 MAG008</strain>
    </source>
</reference>
<dbReference type="SMART" id="SM00267">
    <property type="entry name" value="GGDEF"/>
    <property type="match status" value="1"/>
</dbReference>
<feature type="domain" description="GGDEF" evidence="5">
    <location>
        <begin position="253"/>
        <end position="386"/>
    </location>
</feature>
<comment type="catalytic activity">
    <reaction evidence="3">
        <text>2 GTP = 3',3'-c-di-GMP + 2 diphosphate</text>
        <dbReference type="Rhea" id="RHEA:24898"/>
        <dbReference type="ChEBI" id="CHEBI:33019"/>
        <dbReference type="ChEBI" id="CHEBI:37565"/>
        <dbReference type="ChEBI" id="CHEBI:58805"/>
        <dbReference type="EC" id="2.7.7.65"/>
    </reaction>
</comment>